<feature type="binding site" evidence="19">
    <location>
        <position position="357"/>
    </location>
    <ligand>
        <name>phosphoenolpyruvate</name>
        <dbReference type="ChEBI" id="CHEBI:58702"/>
    </ligand>
</feature>
<evidence type="ECO:0000256" key="9">
    <source>
        <dbReference type="ARBA" id="ARBA00022490"/>
    </source>
</evidence>
<name>A0A545TG38_9PROT</name>
<dbReference type="SUPFAM" id="SSF47831">
    <property type="entry name" value="Enzyme I of the PEP:sugar phosphotransferase system HPr-binding (sub)domain"/>
    <property type="match status" value="1"/>
</dbReference>
<comment type="cofactor">
    <cofactor evidence="2 17 20">
        <name>Mg(2+)</name>
        <dbReference type="ChEBI" id="CHEBI:18420"/>
    </cofactor>
</comment>
<feature type="active site" description="Tele-phosphohistidine intermediate" evidence="18">
    <location>
        <position position="214"/>
    </location>
</feature>
<evidence type="ECO:0000256" key="6">
    <source>
        <dbReference type="ARBA" id="ARBA00012232"/>
    </source>
</evidence>
<feature type="coiled-coil region" evidence="21">
    <location>
        <begin position="55"/>
        <end position="82"/>
    </location>
</feature>
<dbReference type="SUPFAM" id="SSF51621">
    <property type="entry name" value="Phosphoenolpyruvate/pyruvate domain"/>
    <property type="match status" value="1"/>
</dbReference>
<dbReference type="InterPro" id="IPR006318">
    <property type="entry name" value="PTS_EI-like"/>
</dbReference>
<comment type="catalytic activity">
    <reaction evidence="1 17">
        <text>L-histidyl-[protein] + phosphoenolpyruvate = N(pros)-phospho-L-histidyl-[protein] + pyruvate</text>
        <dbReference type="Rhea" id="RHEA:23880"/>
        <dbReference type="Rhea" id="RHEA-COMP:9745"/>
        <dbReference type="Rhea" id="RHEA-COMP:9746"/>
        <dbReference type="ChEBI" id="CHEBI:15361"/>
        <dbReference type="ChEBI" id="CHEBI:29979"/>
        <dbReference type="ChEBI" id="CHEBI:58702"/>
        <dbReference type="ChEBI" id="CHEBI:64837"/>
        <dbReference type="EC" id="2.7.3.9"/>
    </reaction>
</comment>
<evidence type="ECO:0000313" key="25">
    <source>
        <dbReference type="EMBL" id="TQV76187.1"/>
    </source>
</evidence>
<feature type="domain" description="Phosphotransferase system enzyme I N-terminal" evidence="24">
    <location>
        <begin position="25"/>
        <end position="151"/>
    </location>
</feature>
<evidence type="ECO:0000256" key="13">
    <source>
        <dbReference type="ARBA" id="ARBA00022723"/>
    </source>
</evidence>
<comment type="similarity">
    <text evidence="5 17">Belongs to the PEP-utilizing enzyme family.</text>
</comment>
<keyword evidence="26" id="KW-1185">Reference proteome</keyword>
<evidence type="ECO:0000256" key="2">
    <source>
        <dbReference type="ARBA" id="ARBA00001946"/>
    </source>
</evidence>
<feature type="binding site" evidence="20">
    <location>
        <position position="483"/>
    </location>
    <ligand>
        <name>Mg(2+)</name>
        <dbReference type="ChEBI" id="CHEBI:18420"/>
    </ligand>
</feature>
<evidence type="ECO:0000256" key="8">
    <source>
        <dbReference type="ARBA" id="ARBA00022448"/>
    </source>
</evidence>
<comment type="subcellular location">
    <subcellularLocation>
        <location evidence="4 17">Cytoplasm</location>
    </subcellularLocation>
</comment>
<keyword evidence="9 17" id="KW-0963">Cytoplasm</keyword>
<keyword evidence="8 17" id="KW-0813">Transport</keyword>
<evidence type="ECO:0000259" key="22">
    <source>
        <dbReference type="Pfam" id="PF00391"/>
    </source>
</evidence>
<keyword evidence="14 17" id="KW-0418">Kinase</keyword>
<dbReference type="Gene3D" id="3.20.20.60">
    <property type="entry name" value="Phosphoenolpyruvate-binding domains"/>
    <property type="match status" value="1"/>
</dbReference>
<feature type="binding site" evidence="19">
    <location>
        <position position="493"/>
    </location>
    <ligand>
        <name>phosphoenolpyruvate</name>
        <dbReference type="ChEBI" id="CHEBI:58702"/>
    </ligand>
</feature>
<evidence type="ECO:0000256" key="16">
    <source>
        <dbReference type="ARBA" id="ARBA00033235"/>
    </source>
</evidence>
<dbReference type="Gene3D" id="1.10.274.10">
    <property type="entry name" value="PtsI, HPr-binding domain"/>
    <property type="match status" value="1"/>
</dbReference>
<evidence type="ECO:0000313" key="26">
    <source>
        <dbReference type="Proteomes" id="UP000315252"/>
    </source>
</evidence>
<dbReference type="InterPro" id="IPR050499">
    <property type="entry name" value="PEP-utilizing_PTS_enzyme"/>
</dbReference>
<dbReference type="InterPro" id="IPR008731">
    <property type="entry name" value="PTS_EIN"/>
</dbReference>
<feature type="binding site" evidence="19">
    <location>
        <position position="321"/>
    </location>
    <ligand>
        <name>phosphoenolpyruvate</name>
        <dbReference type="ChEBI" id="CHEBI:58702"/>
    </ligand>
</feature>
<dbReference type="PANTHER" id="PTHR46244">
    <property type="entry name" value="PHOSPHOENOLPYRUVATE-PROTEIN PHOSPHOTRANSFERASE"/>
    <property type="match status" value="1"/>
</dbReference>
<comment type="caution">
    <text evidence="25">The sequence shown here is derived from an EMBL/GenBank/DDBJ whole genome shotgun (WGS) entry which is preliminary data.</text>
</comment>
<evidence type="ECO:0000256" key="4">
    <source>
        <dbReference type="ARBA" id="ARBA00004496"/>
    </source>
</evidence>
<protein>
    <recommendedName>
        <fullName evidence="7 17">Phosphoenolpyruvate-protein phosphotransferase</fullName>
        <ecNumber evidence="6 17">2.7.3.9</ecNumber>
    </recommendedName>
    <alternativeName>
        <fullName evidence="16 17">Phosphotransferase system, enzyme I</fullName>
    </alternativeName>
</protein>
<dbReference type="RefSeq" id="WP_142898450.1">
    <property type="nucleotide sequence ID" value="NZ_ML660059.1"/>
</dbReference>
<dbReference type="InterPro" id="IPR040442">
    <property type="entry name" value="Pyrv_kinase-like_dom_sf"/>
</dbReference>
<evidence type="ECO:0000256" key="11">
    <source>
        <dbReference type="ARBA" id="ARBA00022679"/>
    </source>
</evidence>
<dbReference type="GO" id="GO:0008965">
    <property type="term" value="F:phosphoenolpyruvate-protein phosphotransferase activity"/>
    <property type="evidence" value="ECO:0007669"/>
    <property type="project" value="UniProtKB-EC"/>
</dbReference>
<dbReference type="PANTHER" id="PTHR46244:SF3">
    <property type="entry name" value="PHOSPHOENOLPYRUVATE-PROTEIN PHOSPHOTRANSFERASE"/>
    <property type="match status" value="1"/>
</dbReference>
<keyword evidence="13 17" id="KW-0479">Metal-binding</keyword>
<keyword evidence="12 17" id="KW-0598">Phosphotransferase system</keyword>
<evidence type="ECO:0000256" key="20">
    <source>
        <dbReference type="PIRSR" id="PIRSR000732-3"/>
    </source>
</evidence>
<evidence type="ECO:0000256" key="15">
    <source>
        <dbReference type="ARBA" id="ARBA00022842"/>
    </source>
</evidence>
<keyword evidence="21" id="KW-0175">Coiled coil</keyword>
<evidence type="ECO:0000256" key="14">
    <source>
        <dbReference type="ARBA" id="ARBA00022777"/>
    </source>
</evidence>
<dbReference type="Gene3D" id="3.50.30.10">
    <property type="entry name" value="Phosphohistidine domain"/>
    <property type="match status" value="1"/>
</dbReference>
<evidence type="ECO:0000259" key="23">
    <source>
        <dbReference type="Pfam" id="PF02896"/>
    </source>
</evidence>
<dbReference type="Pfam" id="PF05524">
    <property type="entry name" value="PEP-utilisers_N"/>
    <property type="match status" value="1"/>
</dbReference>
<feature type="binding site" evidence="20">
    <location>
        <position position="459"/>
    </location>
    <ligand>
        <name>Mg(2+)</name>
        <dbReference type="ChEBI" id="CHEBI:18420"/>
    </ligand>
</feature>
<feature type="active site" description="Proton donor" evidence="18">
    <location>
        <position position="530"/>
    </location>
</feature>
<evidence type="ECO:0000256" key="17">
    <source>
        <dbReference type="PIRNR" id="PIRNR000732"/>
    </source>
</evidence>
<evidence type="ECO:0000256" key="7">
    <source>
        <dbReference type="ARBA" id="ARBA00016544"/>
    </source>
</evidence>
<dbReference type="Proteomes" id="UP000315252">
    <property type="component" value="Unassembled WGS sequence"/>
</dbReference>
<proteinExistence type="inferred from homology"/>
<dbReference type="PRINTS" id="PR01736">
    <property type="entry name" value="PHPHTRNFRASE"/>
</dbReference>
<reference evidence="25 26" key="1">
    <citation type="submission" date="2019-06" db="EMBL/GenBank/DDBJ databases">
        <title>Whole genome sequence for Rhodospirillaceae sp. R148.</title>
        <authorList>
            <person name="Wang G."/>
        </authorList>
    </citation>
    <scope>NUCLEOTIDE SEQUENCE [LARGE SCALE GENOMIC DNA]</scope>
    <source>
        <strain evidence="25 26">R148</strain>
    </source>
</reference>
<evidence type="ECO:0000256" key="12">
    <source>
        <dbReference type="ARBA" id="ARBA00022683"/>
    </source>
</evidence>
<dbReference type="OrthoDB" id="9765468at2"/>
<dbReference type="GO" id="GO:0009401">
    <property type="term" value="P:phosphoenolpyruvate-dependent sugar phosphotransferase system"/>
    <property type="evidence" value="ECO:0007669"/>
    <property type="project" value="UniProtKB-KW"/>
</dbReference>
<evidence type="ECO:0000256" key="18">
    <source>
        <dbReference type="PIRSR" id="PIRSR000732-1"/>
    </source>
</evidence>
<evidence type="ECO:0000256" key="1">
    <source>
        <dbReference type="ARBA" id="ARBA00000683"/>
    </source>
</evidence>
<gene>
    <name evidence="25" type="primary">ptsP</name>
    <name evidence="25" type="ORF">FKG95_21350</name>
</gene>
<dbReference type="NCBIfam" id="TIGR01417">
    <property type="entry name" value="PTS_I_fam"/>
    <property type="match status" value="1"/>
</dbReference>
<dbReference type="Pfam" id="PF02896">
    <property type="entry name" value="PEP-utilizers_C"/>
    <property type="match status" value="1"/>
</dbReference>
<dbReference type="GO" id="GO:0016301">
    <property type="term" value="F:kinase activity"/>
    <property type="evidence" value="ECO:0007669"/>
    <property type="project" value="UniProtKB-KW"/>
</dbReference>
<dbReference type="AlphaFoldDB" id="A0A545TG38"/>
<keyword evidence="10 17" id="KW-0762">Sugar transport</keyword>
<dbReference type="InterPro" id="IPR008279">
    <property type="entry name" value="PEP-util_enz_mobile_dom"/>
</dbReference>
<evidence type="ECO:0000259" key="24">
    <source>
        <dbReference type="Pfam" id="PF05524"/>
    </source>
</evidence>
<organism evidence="25 26">
    <name type="scientific">Denitrobaculum tricleocarpae</name>
    <dbReference type="NCBI Taxonomy" id="2591009"/>
    <lineage>
        <taxon>Bacteria</taxon>
        <taxon>Pseudomonadati</taxon>
        <taxon>Pseudomonadota</taxon>
        <taxon>Alphaproteobacteria</taxon>
        <taxon>Rhodospirillales</taxon>
        <taxon>Rhodospirillaceae</taxon>
        <taxon>Denitrobaculum</taxon>
    </lineage>
</organism>
<comment type="function">
    <text evidence="3 17">General (non sugar-specific) component of the phosphoenolpyruvate-dependent sugar phosphotransferase system (sugar PTS). This major carbohydrate active-transport system catalyzes the phosphorylation of incoming sugar substrates concomitantly with their translocation across the cell membrane. Enzyme I transfers the phosphoryl group from phosphoenolpyruvate (PEP) to the phosphoryl carrier protein (HPr).</text>
</comment>
<dbReference type="InterPro" id="IPR036637">
    <property type="entry name" value="Phosphohistidine_dom_sf"/>
</dbReference>
<dbReference type="InterPro" id="IPR015813">
    <property type="entry name" value="Pyrv/PenolPyrv_kinase-like_dom"/>
</dbReference>
<evidence type="ECO:0000256" key="21">
    <source>
        <dbReference type="SAM" id="Coils"/>
    </source>
</evidence>
<evidence type="ECO:0000256" key="19">
    <source>
        <dbReference type="PIRSR" id="PIRSR000732-2"/>
    </source>
</evidence>
<dbReference type="Pfam" id="PF00391">
    <property type="entry name" value="PEP-utilizers"/>
    <property type="match status" value="1"/>
</dbReference>
<evidence type="ECO:0000256" key="3">
    <source>
        <dbReference type="ARBA" id="ARBA00002728"/>
    </source>
</evidence>
<dbReference type="SUPFAM" id="SSF52009">
    <property type="entry name" value="Phosphohistidine domain"/>
    <property type="match status" value="1"/>
</dbReference>
<dbReference type="GO" id="GO:0046872">
    <property type="term" value="F:metal ion binding"/>
    <property type="evidence" value="ECO:0007669"/>
    <property type="project" value="UniProtKB-KW"/>
</dbReference>
<accession>A0A545TG38</accession>
<keyword evidence="15 17" id="KW-0460">Magnesium</keyword>
<evidence type="ECO:0000256" key="10">
    <source>
        <dbReference type="ARBA" id="ARBA00022597"/>
    </source>
</evidence>
<dbReference type="EMBL" id="VHSH01000008">
    <property type="protein sequence ID" value="TQV76187.1"/>
    <property type="molecule type" value="Genomic_DNA"/>
</dbReference>
<evidence type="ECO:0000256" key="5">
    <source>
        <dbReference type="ARBA" id="ARBA00007837"/>
    </source>
</evidence>
<dbReference type="PIRSF" id="PIRSF000732">
    <property type="entry name" value="PTS_enzyme_I"/>
    <property type="match status" value="1"/>
</dbReference>
<keyword evidence="11 17" id="KW-0808">Transferase</keyword>
<feature type="binding site" evidence="19">
    <location>
        <begin position="482"/>
        <end position="483"/>
    </location>
    <ligand>
        <name>phosphoenolpyruvate</name>
        <dbReference type="ChEBI" id="CHEBI:58702"/>
    </ligand>
</feature>
<dbReference type="InterPro" id="IPR000121">
    <property type="entry name" value="PEP_util_C"/>
</dbReference>
<dbReference type="EC" id="2.7.3.9" evidence="6 17"/>
<dbReference type="InterPro" id="IPR036618">
    <property type="entry name" value="PtsI_HPr-bd_sf"/>
</dbReference>
<feature type="domain" description="PEP-utilising enzyme mobile" evidence="22">
    <location>
        <begin position="178"/>
        <end position="250"/>
    </location>
</feature>
<keyword evidence="25" id="KW-0670">Pyruvate</keyword>
<feature type="domain" description="PEP-utilising enzyme C-terminal" evidence="23">
    <location>
        <begin position="279"/>
        <end position="569"/>
    </location>
</feature>
<dbReference type="GO" id="GO:0005737">
    <property type="term" value="C:cytoplasm"/>
    <property type="evidence" value="ECO:0007669"/>
    <property type="project" value="UniProtKB-SubCell"/>
</dbReference>
<dbReference type="InterPro" id="IPR024692">
    <property type="entry name" value="PTS_EI"/>
</dbReference>
<sequence length="600" mass="64994">MKTETKAPDQEVPDNSEDLEERVFEGLGVSPGIIVGPAHLRDGGDVQVLEYRLPQGKLNEEVERFQDAVERARRQVGNLKSKAESYHGAAAEELGYLLDAHLQMLKSNSLLGAVEQRIRREMLNAEASVMAEITEISKNFAEMDDPYLRARAQEVREVGLRIVRNLTKTEYGGFAHLEPGSIVIAEEITPADTALMDPKRIGGFATDLGGAEGHTAIMARSLGIPAVLGITGLFAGIKTGDSVLVDGSNGRVIVNPTAKRLSDYKLRRQALARETRSLALLRDVDARTRDGENISLQANLELPRDLVQAVAAGAQGVGLLRTEFMFMNREDLPAEDEQYDALRTIVEGMDGYTVTIRTLDVGGEKLASSLGDHVGTGVNPALGLRAIRLSLKEISLLETQLAAILRAGAHGQVRILLPMISSTNEVKEVKKILFSVAERLQAQGIRIADPLPPVGAMIEIPGAALAADALAQVVDFFAIGTNDLTMYTLAIDRSEEQVAHLYNPLHPAVLRLIQFSVGAALRARIPVSVCGEMAGDPRFTALLLGLGVRDLSMSATGLPRVKKRVLKIDMRAASHRAMAIMDQHDSGRISALLDDFNESH</sequence>